<keyword evidence="2" id="KW-1185">Reference proteome</keyword>
<evidence type="ECO:0000313" key="2">
    <source>
        <dbReference type="Proteomes" id="UP000254266"/>
    </source>
</evidence>
<protein>
    <submittedName>
        <fullName evidence="1">Uncharacterized protein</fullName>
    </submittedName>
</protein>
<accession>A0A370D8V0</accession>
<gene>
    <name evidence="1" type="ORF">DIZ80_14570</name>
</gene>
<reference evidence="1 2" key="1">
    <citation type="journal article" date="2018" name="ISME J.">
        <title>Endosymbiont genomes yield clues of tubeworm success.</title>
        <authorList>
            <person name="Li Y."/>
            <person name="Liles M.R."/>
            <person name="Halanych K.M."/>
        </authorList>
    </citation>
    <scope>NUCLEOTIDE SEQUENCE [LARGE SCALE GENOMIC DNA]</scope>
    <source>
        <strain evidence="1">A1464</strain>
    </source>
</reference>
<dbReference type="AlphaFoldDB" id="A0A370D8V0"/>
<name>A0A370D8V0_9GAMM</name>
<comment type="caution">
    <text evidence="1">The sequence shown here is derived from an EMBL/GenBank/DDBJ whole genome shotgun (WGS) entry which is preliminary data.</text>
</comment>
<sequence length="148" mass="17035">MKTIFLFVMVIVLTYFAGQWLGQANIKKIDTSEITHISYCDPTKQICIMDKNDIHYNLQFNGVPSALSPFLVLVKINGLQPDFIELAFDMEGMDMGYNKHSLVKNKTDWQAKVILPVCTLGRNDWILNVKMMFDNKSVITQYKFSQSE</sequence>
<dbReference type="EMBL" id="QFXC01000013">
    <property type="protein sequence ID" value="RDH81318.1"/>
    <property type="molecule type" value="Genomic_DNA"/>
</dbReference>
<proteinExistence type="predicted"/>
<organism evidence="1 2">
    <name type="scientific">endosymbiont of Galathealinum brachiosum</name>
    <dbReference type="NCBI Taxonomy" id="2200906"/>
    <lineage>
        <taxon>Bacteria</taxon>
        <taxon>Pseudomonadati</taxon>
        <taxon>Pseudomonadota</taxon>
        <taxon>Gammaproteobacteria</taxon>
        <taxon>sulfur-oxidizing symbionts</taxon>
    </lineage>
</organism>
<evidence type="ECO:0000313" key="1">
    <source>
        <dbReference type="EMBL" id="RDH81318.1"/>
    </source>
</evidence>
<dbReference type="Proteomes" id="UP000254266">
    <property type="component" value="Unassembled WGS sequence"/>
</dbReference>